<dbReference type="OrthoDB" id="9989112at2759"/>
<dbReference type="EMBL" id="CAJOBC010024003">
    <property type="protein sequence ID" value="CAF4061357.1"/>
    <property type="molecule type" value="Genomic_DNA"/>
</dbReference>
<dbReference type="InterPro" id="IPR027417">
    <property type="entry name" value="P-loop_NTPase"/>
</dbReference>
<sequence>MGSLYNGDKSYKHMFKIVLTGDQGVGKSQLLSRFTKNEFCLDGASTIGIEFSTKEVQINGNIIRTQIWDTGSGPVKSLAGSGWVKDWNGSADLQFKHHISKLEFSFVEAGQERFMAITKPYYRNAFGALLVFDIQRSQTFEHLDRWYNEICENAGANCCILLVGNKCDQHHMREVMSEDAQNYASERNIQYMETSALDATNVEQAFLLLIQDIYKRYAKRTTNEIESNWTLGSPTFTLPQQHNKPQPKEYSCC</sequence>
<protein>
    <submittedName>
        <fullName evidence="1">Uncharacterized protein</fullName>
    </submittedName>
</protein>
<dbReference type="SMART" id="SM00173">
    <property type="entry name" value="RAS"/>
    <property type="match status" value="1"/>
</dbReference>
<organism evidence="1 3">
    <name type="scientific">Didymodactylos carnosus</name>
    <dbReference type="NCBI Taxonomy" id="1234261"/>
    <lineage>
        <taxon>Eukaryota</taxon>
        <taxon>Metazoa</taxon>
        <taxon>Spiralia</taxon>
        <taxon>Gnathifera</taxon>
        <taxon>Rotifera</taxon>
        <taxon>Eurotatoria</taxon>
        <taxon>Bdelloidea</taxon>
        <taxon>Philodinida</taxon>
        <taxon>Philodinidae</taxon>
        <taxon>Didymodactylos</taxon>
    </lineage>
</organism>
<evidence type="ECO:0000313" key="2">
    <source>
        <dbReference type="EMBL" id="CAF4061357.1"/>
    </source>
</evidence>
<dbReference type="GO" id="GO:0005525">
    <property type="term" value="F:GTP binding"/>
    <property type="evidence" value="ECO:0007669"/>
    <property type="project" value="InterPro"/>
</dbReference>
<proteinExistence type="predicted"/>
<dbReference type="SMART" id="SM00174">
    <property type="entry name" value="RHO"/>
    <property type="match status" value="1"/>
</dbReference>
<comment type="caution">
    <text evidence="1">The sequence shown here is derived from an EMBL/GenBank/DDBJ whole genome shotgun (WGS) entry which is preliminary data.</text>
</comment>
<dbReference type="SUPFAM" id="SSF52540">
    <property type="entry name" value="P-loop containing nucleoside triphosphate hydrolases"/>
    <property type="match status" value="1"/>
</dbReference>
<keyword evidence="3" id="KW-1185">Reference proteome</keyword>
<gene>
    <name evidence="1" type="ORF">GPM918_LOCUS27139</name>
    <name evidence="2" type="ORF">SRO942_LOCUS27416</name>
</gene>
<dbReference type="PANTHER" id="PTHR47979">
    <property type="entry name" value="DRAB11-RELATED"/>
    <property type="match status" value="1"/>
</dbReference>
<dbReference type="SMART" id="SM00175">
    <property type="entry name" value="RAB"/>
    <property type="match status" value="1"/>
</dbReference>
<dbReference type="PRINTS" id="PR00449">
    <property type="entry name" value="RASTRNSFRMNG"/>
</dbReference>
<dbReference type="Proteomes" id="UP000681722">
    <property type="component" value="Unassembled WGS sequence"/>
</dbReference>
<dbReference type="InterPro" id="IPR050209">
    <property type="entry name" value="Rab_GTPases_membrane_traffic"/>
</dbReference>
<dbReference type="InterPro" id="IPR001806">
    <property type="entry name" value="Small_GTPase"/>
</dbReference>
<accession>A0A815BJ42</accession>
<name>A0A815BJ42_9BILA</name>
<dbReference type="Gene3D" id="3.40.50.300">
    <property type="entry name" value="P-loop containing nucleotide triphosphate hydrolases"/>
    <property type="match status" value="1"/>
</dbReference>
<dbReference type="PROSITE" id="PS51421">
    <property type="entry name" value="RAS"/>
    <property type="match status" value="1"/>
</dbReference>
<dbReference type="GO" id="GO:0003924">
    <property type="term" value="F:GTPase activity"/>
    <property type="evidence" value="ECO:0007669"/>
    <property type="project" value="InterPro"/>
</dbReference>
<dbReference type="AlphaFoldDB" id="A0A815BJ42"/>
<dbReference type="Proteomes" id="UP000663829">
    <property type="component" value="Unassembled WGS sequence"/>
</dbReference>
<dbReference type="EMBL" id="CAJNOQ010011263">
    <property type="protein sequence ID" value="CAF1272253.1"/>
    <property type="molecule type" value="Genomic_DNA"/>
</dbReference>
<dbReference type="FunFam" id="3.40.50.300:FF:001447">
    <property type="entry name" value="Ras-related protein Rab-1B"/>
    <property type="match status" value="1"/>
</dbReference>
<dbReference type="Pfam" id="PF00071">
    <property type="entry name" value="Ras"/>
    <property type="match status" value="2"/>
</dbReference>
<evidence type="ECO:0000313" key="3">
    <source>
        <dbReference type="Proteomes" id="UP000663829"/>
    </source>
</evidence>
<reference evidence="1" key="1">
    <citation type="submission" date="2021-02" db="EMBL/GenBank/DDBJ databases">
        <authorList>
            <person name="Nowell W R."/>
        </authorList>
    </citation>
    <scope>NUCLEOTIDE SEQUENCE</scope>
</reference>
<evidence type="ECO:0000313" key="1">
    <source>
        <dbReference type="EMBL" id="CAF1272253.1"/>
    </source>
</evidence>
<dbReference type="PROSITE" id="PS51419">
    <property type="entry name" value="RAB"/>
    <property type="match status" value="1"/>
</dbReference>